<dbReference type="EMBL" id="ML119149">
    <property type="protein sequence ID" value="RPB09760.1"/>
    <property type="molecule type" value="Genomic_DNA"/>
</dbReference>
<accession>A0A3N4KGZ3</accession>
<dbReference type="Proteomes" id="UP000277580">
    <property type="component" value="Unassembled WGS sequence"/>
</dbReference>
<reference evidence="2 3" key="1">
    <citation type="journal article" date="2018" name="Nat. Ecol. Evol.">
        <title>Pezizomycetes genomes reveal the molecular basis of ectomycorrhizal truffle lifestyle.</title>
        <authorList>
            <person name="Murat C."/>
            <person name="Payen T."/>
            <person name="Noel B."/>
            <person name="Kuo A."/>
            <person name="Morin E."/>
            <person name="Chen J."/>
            <person name="Kohler A."/>
            <person name="Krizsan K."/>
            <person name="Balestrini R."/>
            <person name="Da Silva C."/>
            <person name="Montanini B."/>
            <person name="Hainaut M."/>
            <person name="Levati E."/>
            <person name="Barry K.W."/>
            <person name="Belfiori B."/>
            <person name="Cichocki N."/>
            <person name="Clum A."/>
            <person name="Dockter R.B."/>
            <person name="Fauchery L."/>
            <person name="Guy J."/>
            <person name="Iotti M."/>
            <person name="Le Tacon F."/>
            <person name="Lindquist E.A."/>
            <person name="Lipzen A."/>
            <person name="Malagnac F."/>
            <person name="Mello A."/>
            <person name="Molinier V."/>
            <person name="Miyauchi S."/>
            <person name="Poulain J."/>
            <person name="Riccioni C."/>
            <person name="Rubini A."/>
            <person name="Sitrit Y."/>
            <person name="Splivallo R."/>
            <person name="Traeger S."/>
            <person name="Wang M."/>
            <person name="Zifcakova L."/>
            <person name="Wipf D."/>
            <person name="Zambonelli A."/>
            <person name="Paolocci F."/>
            <person name="Nowrousian M."/>
            <person name="Ottonello S."/>
            <person name="Baldrian P."/>
            <person name="Spatafora J.W."/>
            <person name="Henrissat B."/>
            <person name="Nagy L.G."/>
            <person name="Aury J.M."/>
            <person name="Wincker P."/>
            <person name="Grigoriev I.V."/>
            <person name="Bonfante P."/>
            <person name="Martin F.M."/>
        </authorList>
    </citation>
    <scope>NUCLEOTIDE SEQUENCE [LARGE SCALE GENOMIC DNA]</scope>
    <source>
        <strain evidence="2 3">CCBAS932</strain>
    </source>
</reference>
<organism evidence="2 3">
    <name type="scientific">Morchella conica CCBAS932</name>
    <dbReference type="NCBI Taxonomy" id="1392247"/>
    <lineage>
        <taxon>Eukaryota</taxon>
        <taxon>Fungi</taxon>
        <taxon>Dikarya</taxon>
        <taxon>Ascomycota</taxon>
        <taxon>Pezizomycotina</taxon>
        <taxon>Pezizomycetes</taxon>
        <taxon>Pezizales</taxon>
        <taxon>Morchellaceae</taxon>
        <taxon>Morchella</taxon>
    </lineage>
</organism>
<feature type="region of interest" description="Disordered" evidence="1">
    <location>
        <begin position="555"/>
        <end position="655"/>
    </location>
</feature>
<proteinExistence type="predicted"/>
<gene>
    <name evidence="2" type="ORF">P167DRAFT_567096</name>
</gene>
<feature type="region of interest" description="Disordered" evidence="1">
    <location>
        <begin position="86"/>
        <end position="107"/>
    </location>
</feature>
<dbReference type="OrthoDB" id="5342730at2759"/>
<dbReference type="InParanoid" id="A0A3N4KGZ3"/>
<dbReference type="AlphaFoldDB" id="A0A3N4KGZ3"/>
<name>A0A3N4KGZ3_9PEZI</name>
<sequence>MYLLLWLPGEGSISSEWKIVLVFILQKVKNPWRLASQALSKALPAAPAGNSSTAGPGELNAFSSVSQSSVSGILGVERICSSQVPGFQTGQHSTNNPKDRSPMSQACESSVIPGCHPVKYINKGEMFTEHSLCPDPPGHASRSLSGKDKSFVGVVSAINALNLSMNASRLTSIDLASSLETYAAVIHSRTNSSTQAEMNEACANCFDHTAVFWMEWAAIQAKIQVSLIEDLYKLKVLATSIENGSGSTADTIDVDSIRAVTVKLTKTSHESFKEAYEKGAGWSSVGGLDYWTKKLPEPVIKEAPTINTHSESINRLPTAFGTARVFAETKIDRQFALSKESNNELLENKHSNESFNTQKLGARTNSSDTLCSLGDNECQPGFCEEKGIFEIDTDGAVRRKNERSVHSFKYPNGRANRDALPSVTNRRSALPRSSDIINLDNIYSGAINKSNNNLQAAADLKTTLEETDSEDEVLLNKRDSSNAQKESRTEQDNDDSHMGDESAQDKGKCVQEYAVQGNTVQEDTVNMETSYWDNLPSAYLYRPLSYAITEEGSIRTTPPKGQISPAAAVGHEASHRSGIPAAAVKRPGNIRRKGKFHKQDGSILMLSKREADDSSSDDDTAKGSSSNTQSGGVGPSEEPGKKPATTTNGGQNLIPPKLQHIEIPFFDRGPTAVAQPLEPNYNYPDQYPSRGYFSEDFSPQQKEDLTLEATKSLQADNGNQNTPGWANRFKKILKFPRGSSDQTSLLSPTGLKRQLSPDPENPMFPNAKQKKPNV</sequence>
<feature type="region of interest" description="Disordered" evidence="1">
    <location>
        <begin position="736"/>
        <end position="774"/>
    </location>
</feature>
<protein>
    <submittedName>
        <fullName evidence="2">Uncharacterized protein</fullName>
    </submittedName>
</protein>
<evidence type="ECO:0000313" key="3">
    <source>
        <dbReference type="Proteomes" id="UP000277580"/>
    </source>
</evidence>
<evidence type="ECO:0000313" key="2">
    <source>
        <dbReference type="EMBL" id="RPB09760.1"/>
    </source>
</evidence>
<feature type="region of interest" description="Disordered" evidence="1">
    <location>
        <begin position="408"/>
        <end position="428"/>
    </location>
</feature>
<evidence type="ECO:0000256" key="1">
    <source>
        <dbReference type="SAM" id="MobiDB-lite"/>
    </source>
</evidence>
<feature type="compositionally biased region" description="Basic and acidic residues" evidence="1">
    <location>
        <begin position="474"/>
        <end position="507"/>
    </location>
</feature>
<feature type="region of interest" description="Disordered" evidence="1">
    <location>
        <begin position="465"/>
        <end position="507"/>
    </location>
</feature>
<keyword evidence="3" id="KW-1185">Reference proteome</keyword>